<dbReference type="InterPro" id="IPR036249">
    <property type="entry name" value="Thioredoxin-like_sf"/>
</dbReference>
<gene>
    <name evidence="1" type="ORF">SAMN06265827_1348</name>
</gene>
<accession>A0A285I8D6</accession>
<keyword evidence="2" id="KW-1185">Reference proteome</keyword>
<evidence type="ECO:0000313" key="2">
    <source>
        <dbReference type="Proteomes" id="UP000219573"/>
    </source>
</evidence>
<proteinExistence type="predicted"/>
<dbReference type="RefSeq" id="WP_097019267.1">
    <property type="nucleotide sequence ID" value="NZ_OBDZ01000034.1"/>
</dbReference>
<sequence>MVELEEGIGFEQYLNSSKEEYKQEQLQIYKQVNLADNTKEIISKISKKINIIIFAEIYCPDCRILLPYLEKMRELNDNISIYIFPRKGYEAVMEEYIEVARIPTILRFDSSKQLLGQFVEFPQDFKTMLKGLNEEEKKALIENYRCGEYNRLIEQEILEEIILR</sequence>
<reference evidence="2" key="1">
    <citation type="submission" date="2017-09" db="EMBL/GenBank/DDBJ databases">
        <authorList>
            <person name="Varghese N."/>
            <person name="Submissions S."/>
        </authorList>
    </citation>
    <scope>NUCLEOTIDE SEQUENCE [LARGE SCALE GENOMIC DNA]</scope>
    <source>
        <strain evidence="2">MSL47</strain>
    </source>
</reference>
<dbReference type="OrthoDB" id="6120799at2"/>
<organism evidence="1 2">
    <name type="scientific">Orenia metallireducens</name>
    <dbReference type="NCBI Taxonomy" id="1413210"/>
    <lineage>
        <taxon>Bacteria</taxon>
        <taxon>Bacillati</taxon>
        <taxon>Bacillota</taxon>
        <taxon>Clostridia</taxon>
        <taxon>Halanaerobiales</taxon>
        <taxon>Halobacteroidaceae</taxon>
        <taxon>Orenia</taxon>
    </lineage>
</organism>
<protein>
    <submittedName>
        <fullName evidence="1">Thioredoxin</fullName>
    </submittedName>
</protein>
<dbReference type="Gene3D" id="3.40.30.10">
    <property type="entry name" value="Glutaredoxin"/>
    <property type="match status" value="1"/>
</dbReference>
<dbReference type="AlphaFoldDB" id="A0A285I8D6"/>
<name>A0A285I8D6_9FIRM</name>
<dbReference type="Proteomes" id="UP000219573">
    <property type="component" value="Unassembled WGS sequence"/>
</dbReference>
<dbReference type="SUPFAM" id="SSF52833">
    <property type="entry name" value="Thioredoxin-like"/>
    <property type="match status" value="1"/>
</dbReference>
<dbReference type="EMBL" id="OBDZ01000034">
    <property type="protein sequence ID" value="SNY44240.1"/>
    <property type="molecule type" value="Genomic_DNA"/>
</dbReference>
<evidence type="ECO:0000313" key="1">
    <source>
        <dbReference type="EMBL" id="SNY44240.1"/>
    </source>
</evidence>
<dbReference type="Pfam" id="PF14595">
    <property type="entry name" value="Thioredoxin_9"/>
    <property type="match status" value="1"/>
</dbReference>